<comment type="caution">
    <text evidence="1">The sequence shown here is derived from an EMBL/GenBank/DDBJ whole genome shotgun (WGS) entry which is preliminary data.</text>
</comment>
<keyword evidence="2" id="KW-1185">Reference proteome</keyword>
<reference evidence="1" key="1">
    <citation type="submission" date="2022-11" db="EMBL/GenBank/DDBJ databases">
        <authorList>
            <person name="Petersen C."/>
        </authorList>
    </citation>
    <scope>NUCLEOTIDE SEQUENCE</scope>
    <source>
        <strain evidence="1">IBT 19713</strain>
    </source>
</reference>
<dbReference type="RefSeq" id="XP_058333430.1">
    <property type="nucleotide sequence ID" value="XM_058470289.1"/>
</dbReference>
<name>A0A9W9TY75_9EURO</name>
<dbReference type="GeneID" id="83197592"/>
<evidence type="ECO:0000313" key="1">
    <source>
        <dbReference type="EMBL" id="KAJ5246009.1"/>
    </source>
</evidence>
<dbReference type="AlphaFoldDB" id="A0A9W9TY75"/>
<dbReference type="Proteomes" id="UP001150941">
    <property type="component" value="Unassembled WGS sequence"/>
</dbReference>
<organism evidence="1 2">
    <name type="scientific">Penicillium chermesinum</name>
    <dbReference type="NCBI Taxonomy" id="63820"/>
    <lineage>
        <taxon>Eukaryota</taxon>
        <taxon>Fungi</taxon>
        <taxon>Dikarya</taxon>
        <taxon>Ascomycota</taxon>
        <taxon>Pezizomycotina</taxon>
        <taxon>Eurotiomycetes</taxon>
        <taxon>Eurotiomycetidae</taxon>
        <taxon>Eurotiales</taxon>
        <taxon>Aspergillaceae</taxon>
        <taxon>Penicillium</taxon>
    </lineage>
</organism>
<gene>
    <name evidence="1" type="ORF">N7468_000992</name>
</gene>
<proteinExistence type="predicted"/>
<evidence type="ECO:0000313" key="2">
    <source>
        <dbReference type="Proteomes" id="UP001150941"/>
    </source>
</evidence>
<reference evidence="1" key="2">
    <citation type="journal article" date="2023" name="IMA Fungus">
        <title>Comparative genomic study of the Penicillium genus elucidates a diverse pangenome and 15 lateral gene transfer events.</title>
        <authorList>
            <person name="Petersen C."/>
            <person name="Sorensen T."/>
            <person name="Nielsen M.R."/>
            <person name="Sondergaard T.E."/>
            <person name="Sorensen J.L."/>
            <person name="Fitzpatrick D.A."/>
            <person name="Frisvad J.C."/>
            <person name="Nielsen K.L."/>
        </authorList>
    </citation>
    <scope>NUCLEOTIDE SEQUENCE</scope>
    <source>
        <strain evidence="1">IBT 19713</strain>
    </source>
</reference>
<accession>A0A9W9TY75</accession>
<dbReference type="EMBL" id="JAPQKS010000002">
    <property type="protein sequence ID" value="KAJ5246009.1"/>
    <property type="molecule type" value="Genomic_DNA"/>
</dbReference>
<protein>
    <submittedName>
        <fullName evidence="1">Uncharacterized protein</fullName>
    </submittedName>
</protein>
<sequence length="68" mass="7148">MSSVPSTRAYESVVPGIRVPRKGMKAGVGTYRSEGNSTPLKSLVEINVIKVIGISLSYNAPSGKSVIL</sequence>